<feature type="signal peptide" evidence="2">
    <location>
        <begin position="1"/>
        <end position="18"/>
    </location>
</feature>
<keyword evidence="1" id="KW-0472">Membrane</keyword>
<keyword evidence="3" id="KW-1185">Reference proteome</keyword>
<evidence type="ECO:0000256" key="1">
    <source>
        <dbReference type="SAM" id="Phobius"/>
    </source>
</evidence>
<accession>A0A915JGD9</accession>
<keyword evidence="2" id="KW-0732">Signal</keyword>
<dbReference type="AlphaFoldDB" id="A0A915JGD9"/>
<feature type="transmembrane region" description="Helical" evidence="1">
    <location>
        <begin position="908"/>
        <end position="930"/>
    </location>
</feature>
<keyword evidence="1" id="KW-0812">Transmembrane</keyword>
<reference evidence="4" key="1">
    <citation type="submission" date="2022-11" db="UniProtKB">
        <authorList>
            <consortium name="WormBaseParasite"/>
        </authorList>
    </citation>
    <scope>IDENTIFICATION</scope>
</reference>
<evidence type="ECO:0000313" key="4">
    <source>
        <dbReference type="WBParaSite" id="nRc.2.0.1.t25027-RA"/>
    </source>
</evidence>
<keyword evidence="1" id="KW-1133">Transmembrane helix</keyword>
<evidence type="ECO:0000313" key="3">
    <source>
        <dbReference type="Proteomes" id="UP000887565"/>
    </source>
</evidence>
<evidence type="ECO:0000256" key="2">
    <source>
        <dbReference type="SAM" id="SignalP"/>
    </source>
</evidence>
<organism evidence="3 4">
    <name type="scientific">Romanomermis culicivorax</name>
    <name type="common">Nematode worm</name>
    <dbReference type="NCBI Taxonomy" id="13658"/>
    <lineage>
        <taxon>Eukaryota</taxon>
        <taxon>Metazoa</taxon>
        <taxon>Ecdysozoa</taxon>
        <taxon>Nematoda</taxon>
        <taxon>Enoplea</taxon>
        <taxon>Dorylaimia</taxon>
        <taxon>Mermithida</taxon>
        <taxon>Mermithoidea</taxon>
        <taxon>Mermithidae</taxon>
        <taxon>Romanomermis</taxon>
    </lineage>
</organism>
<name>A0A915JGD9_ROMCU</name>
<protein>
    <submittedName>
        <fullName evidence="4">Zonadhesin</fullName>
    </submittedName>
</protein>
<dbReference type="Proteomes" id="UP000887565">
    <property type="component" value="Unplaced"/>
</dbReference>
<dbReference type="WBParaSite" id="nRc.2.0.1.t25027-RA">
    <property type="protein sequence ID" value="nRc.2.0.1.t25027-RA"/>
    <property type="gene ID" value="nRc.2.0.1.g25027"/>
</dbReference>
<proteinExistence type="predicted"/>
<sequence length="1115" mass="123787">MTTRSMVLLLNLPHLLIFQSNTNLYPKNSIVECDDTLTNIIFKNSSTSKFPKSSYFLDKTGSEYEFRQFMGSFDFDPCSWPRKFRRKRDFESLQQYFDRAHVTIDSVNSSLTITQLVNISSDKSTITIKENYLLLSTFSDKSNVKIKPDENLVNISIEKPLVIMNSSRDQSFEMKTTQSELYVVKKSERDYSIAIESGVTNIILRQNSIDVTANADHRSTINIRNQAEITSDHIFINSKIIDRQSIIRQLNVTCYAKNVVTEIELVTGNLSIFYNQTLIEVSAKTHEIFVYVDRYAVRIATVFSSFNISITNLITINIDDATVVGYPQNNNITALVPYSLMKVWADNETTLQFGDTALTNTFLNVESRRLVFELEPSKSKVRCTSFDSLSLLNTSHASNLMLRSNKTAIEVLSGIPRFLILTGNTSIELKSSSSKWISVGSGSFATVQPTIGFQGEQDTSKVTVPGDTDHSIALSSRISTTAVLLHTTVIPTVISMSSEHIAQKSTDRMEIGSTAFKYSLPFTYPVEVPEPFPDSSTATMYTTAITAESVTSAYNTVPPLPNFSAFTSIASLETTTPGHTVQITTPTGFTCIRSTLNPSSDVVCIEAEITSIQVPPMNSTITISQEATLVPYQSTTGSVPIAHENSENFIITQYSVATIATPITRPLLPAPTINVGNATVDEIIEHSSSTAINSESRIIVEVSTVATAVAHAARDEITGRESSVPSPIEREDGNGNFTERKLSKRYVLMQNPPEDKNILSVALRVKRSIQLNSDEFLEPIKKGLEEAYVEGKNRRLGINQKSRIRRQSEAENRASSKNGTKMNVELISVDRPNVDKAIIRFFVVDGSHAVDAAKAKETYNQLDSNELSALITHPVLSLEHHSTNANESVELIESVPESAKSDFPSETILVVVILVSLGLILLATALALIFHKKHKKCCAETERRDSVVSEQQRARISGQHETSKSLHARLAIMTNHSVDNTGRVFRETGKFTSQTSRTKLVSLPTITNKVLNTSKDLSPSEMLSFYISILGNELAQRMHEHINFLGLTNKVCPTDKDAKDMINNRDWPPSIDYLSKGTGIISPNSRRKIAQNLLDRSFPLENVQIEDVLADRHPH</sequence>
<feature type="chain" id="PRO_5036972470" evidence="2">
    <location>
        <begin position="19"/>
        <end position="1115"/>
    </location>
</feature>